<evidence type="ECO:0000256" key="4">
    <source>
        <dbReference type="ARBA" id="ARBA00023015"/>
    </source>
</evidence>
<comment type="similarity">
    <text evidence="2">Belongs to the TFB1 family.</text>
</comment>
<dbReference type="PROSITE" id="PS50858">
    <property type="entry name" value="BSD"/>
    <property type="match status" value="1"/>
</dbReference>
<dbReference type="InterPro" id="IPR035925">
    <property type="entry name" value="BSD_dom_sf"/>
</dbReference>
<dbReference type="Gene3D" id="6.10.140.1200">
    <property type="match status" value="1"/>
</dbReference>
<dbReference type="GO" id="GO:0006289">
    <property type="term" value="P:nucleotide-excision repair"/>
    <property type="evidence" value="ECO:0007669"/>
    <property type="project" value="InterPro"/>
</dbReference>
<feature type="domain" description="BSD" evidence="9">
    <location>
        <begin position="203"/>
        <end position="255"/>
    </location>
</feature>
<dbReference type="InterPro" id="IPR013876">
    <property type="entry name" value="TFIIH_BTF_p62_N"/>
</dbReference>
<keyword evidence="11" id="KW-1185">Reference proteome</keyword>
<dbReference type="Pfam" id="PF03909">
    <property type="entry name" value="BSD"/>
    <property type="match status" value="1"/>
</dbReference>
<comment type="subcellular location">
    <subcellularLocation>
        <location evidence="1">Nucleus</location>
    </subcellularLocation>
</comment>
<evidence type="ECO:0000313" key="11">
    <source>
        <dbReference type="Proteomes" id="UP000777482"/>
    </source>
</evidence>
<evidence type="ECO:0000256" key="3">
    <source>
        <dbReference type="ARBA" id="ARBA00022737"/>
    </source>
</evidence>
<keyword evidence="4" id="KW-0805">Transcription regulation</keyword>
<dbReference type="Pfam" id="PF08567">
    <property type="entry name" value="PH_TFIIH"/>
    <property type="match status" value="1"/>
</dbReference>
<feature type="compositionally biased region" description="Low complexity" evidence="8">
    <location>
        <begin position="476"/>
        <end position="486"/>
    </location>
</feature>
<dbReference type="OrthoDB" id="360521at2759"/>
<keyword evidence="5" id="KW-0804">Transcription</keyword>
<name>A0A9P7B433_RHOMI</name>
<evidence type="ECO:0000313" key="10">
    <source>
        <dbReference type="EMBL" id="KAG0657521.1"/>
    </source>
</evidence>
<accession>A0A9P7B433</accession>
<dbReference type="InterPro" id="IPR011993">
    <property type="entry name" value="PH-like_dom_sf"/>
</dbReference>
<evidence type="ECO:0000259" key="9">
    <source>
        <dbReference type="PROSITE" id="PS50858"/>
    </source>
</evidence>
<dbReference type="GO" id="GO:0006351">
    <property type="term" value="P:DNA-templated transcription"/>
    <property type="evidence" value="ECO:0007669"/>
    <property type="project" value="InterPro"/>
</dbReference>
<evidence type="ECO:0000256" key="6">
    <source>
        <dbReference type="ARBA" id="ARBA00023242"/>
    </source>
</evidence>
<sequence>MSANGAHVTYKKQPGTLRLTASTLEWAPQTSSSPALSLPTAALSALFASKPGGPRVMLKVVGAAPDDSHNFTFVSPTNPLGDRDWFKDHLSQRIATNRERDAQQASVQAQAAATATPAPQAPAPAAAPSLTSTQATTFRLRKLVLQADPSLLQLHRDLVLTGEITEAEFWAGRQDLVDAVAAEQGLVKGKSGEMVDPKTVTGQNGEVTVKITPALIRDIFEEFPVVLRAYNDNVPDPLDEAQFWTRYFQSKLFNRNRTTNRAAVDAIKDDPIFDKYLGEEDDDIEPKHMPDHEIYRLLDLAATEEDQHEITNQPRDFTMKPGGQRASLPLMRRFNEHSERLLNQALGSSADRSRGFLDPGNAGDRRYYNEIELSDLVQPGTHEDRIALTLSDRAGGAAATAGGGATEDGDGEGGGEENSLQKQFEKAERVRRVVRGVADEWEGRLVEFEVDSGAIRDSMRDMTNSLVEHVERTRKTAGGSASSTGGLPRAHHTAVSSLSTTTFEFLRHFWSSLLPPKPNDTSPFALAPPKERAQRVEKFKGYLEKSRERVERAMEEARKEGGEEVGRRVEAALKPVREAIDAALEMYAQRMGTGTAPAAKVRPVTAAAAAAAARVAT</sequence>
<keyword evidence="3" id="KW-0677">Repeat</keyword>
<organism evidence="10 11">
    <name type="scientific">Rhodotorula mucilaginosa</name>
    <name type="common">Yeast</name>
    <name type="synonym">Rhodotorula rubra</name>
    <dbReference type="NCBI Taxonomy" id="5537"/>
    <lineage>
        <taxon>Eukaryota</taxon>
        <taxon>Fungi</taxon>
        <taxon>Dikarya</taxon>
        <taxon>Basidiomycota</taxon>
        <taxon>Pucciniomycotina</taxon>
        <taxon>Microbotryomycetes</taxon>
        <taxon>Sporidiobolales</taxon>
        <taxon>Sporidiobolaceae</taxon>
        <taxon>Rhodotorula</taxon>
    </lineage>
</organism>
<evidence type="ECO:0000256" key="8">
    <source>
        <dbReference type="SAM" id="MobiDB-lite"/>
    </source>
</evidence>
<feature type="region of interest" description="Disordered" evidence="8">
    <location>
        <begin position="99"/>
        <end position="131"/>
    </location>
</feature>
<feature type="coiled-coil region" evidence="7">
    <location>
        <begin position="536"/>
        <end position="563"/>
    </location>
</feature>
<dbReference type="AlphaFoldDB" id="A0A9P7B433"/>
<dbReference type="EMBL" id="PUHQ01000080">
    <property type="protein sequence ID" value="KAG0657521.1"/>
    <property type="molecule type" value="Genomic_DNA"/>
</dbReference>
<dbReference type="Gene3D" id="2.30.29.30">
    <property type="entry name" value="Pleckstrin-homology domain (PH domain)/Phosphotyrosine-binding domain (PTB)"/>
    <property type="match status" value="1"/>
</dbReference>
<dbReference type="SUPFAM" id="SSF50729">
    <property type="entry name" value="PH domain-like"/>
    <property type="match status" value="1"/>
</dbReference>
<comment type="caution">
    <text evidence="10">The sequence shown here is derived from an EMBL/GenBank/DDBJ whole genome shotgun (WGS) entry which is preliminary data.</text>
</comment>
<dbReference type="Proteomes" id="UP000777482">
    <property type="component" value="Unassembled WGS sequence"/>
</dbReference>
<feature type="compositionally biased region" description="Low complexity" evidence="8">
    <location>
        <begin position="103"/>
        <end position="131"/>
    </location>
</feature>
<keyword evidence="6" id="KW-0539">Nucleus</keyword>
<dbReference type="InterPro" id="IPR027079">
    <property type="entry name" value="Tfb1/GTF2H1"/>
</dbReference>
<dbReference type="GO" id="GO:0000439">
    <property type="term" value="C:transcription factor TFIIH core complex"/>
    <property type="evidence" value="ECO:0007669"/>
    <property type="project" value="InterPro"/>
</dbReference>
<proteinExistence type="inferred from homology"/>
<protein>
    <submittedName>
        <fullName evidence="10">RNA polymerase II transcription factor B subunit 1</fullName>
    </submittedName>
</protein>
<feature type="region of interest" description="Disordered" evidence="8">
    <location>
        <begin position="396"/>
        <end position="424"/>
    </location>
</feature>
<gene>
    <name evidence="10" type="primary">TFB1</name>
    <name evidence="10" type="ORF">C6P46_006490</name>
</gene>
<keyword evidence="7" id="KW-0175">Coiled coil</keyword>
<evidence type="ECO:0000256" key="5">
    <source>
        <dbReference type="ARBA" id="ARBA00023163"/>
    </source>
</evidence>
<feature type="region of interest" description="Disordered" evidence="8">
    <location>
        <begin position="471"/>
        <end position="493"/>
    </location>
</feature>
<dbReference type="SUPFAM" id="SSF140383">
    <property type="entry name" value="BSD domain-like"/>
    <property type="match status" value="2"/>
</dbReference>
<evidence type="ECO:0000256" key="2">
    <source>
        <dbReference type="ARBA" id="ARBA00009448"/>
    </source>
</evidence>
<dbReference type="InterPro" id="IPR005607">
    <property type="entry name" value="BSD_dom"/>
</dbReference>
<dbReference type="PANTHER" id="PTHR12856">
    <property type="entry name" value="TRANSCRIPTION INITIATION FACTOR IIH-RELATED"/>
    <property type="match status" value="1"/>
</dbReference>
<evidence type="ECO:0000256" key="7">
    <source>
        <dbReference type="SAM" id="Coils"/>
    </source>
</evidence>
<reference evidence="10 11" key="1">
    <citation type="submission" date="2020-11" db="EMBL/GenBank/DDBJ databases">
        <title>Kefir isolates.</title>
        <authorList>
            <person name="Marcisauskas S."/>
            <person name="Kim Y."/>
            <person name="Blasche S."/>
        </authorList>
    </citation>
    <scope>NUCLEOTIDE SEQUENCE [LARGE SCALE GENOMIC DNA]</scope>
    <source>
        <strain evidence="10 11">KR</strain>
    </source>
</reference>
<dbReference type="CDD" id="cd13229">
    <property type="entry name" value="PH_TFIIH"/>
    <property type="match status" value="1"/>
</dbReference>
<dbReference type="SMART" id="SM00751">
    <property type="entry name" value="BSD"/>
    <property type="match status" value="2"/>
</dbReference>
<evidence type="ECO:0000256" key="1">
    <source>
        <dbReference type="ARBA" id="ARBA00004123"/>
    </source>
</evidence>